<evidence type="ECO:0000313" key="11">
    <source>
        <dbReference type="EMBL" id="QLG71894.1"/>
    </source>
</evidence>
<dbReference type="InterPro" id="IPR044643">
    <property type="entry name" value="TrpF_fam"/>
</dbReference>
<evidence type="ECO:0000256" key="9">
    <source>
        <dbReference type="ARBA" id="ARBA00023235"/>
    </source>
</evidence>
<evidence type="ECO:0000259" key="10">
    <source>
        <dbReference type="Pfam" id="PF00697"/>
    </source>
</evidence>
<gene>
    <name evidence="11" type="ORF">HG535_0C02440</name>
</gene>
<evidence type="ECO:0000256" key="7">
    <source>
        <dbReference type="ARBA" id="ARBA00022822"/>
    </source>
</evidence>
<dbReference type="EC" id="5.3.1.24" evidence="4"/>
<sequence length="208" mass="23131">MEQPIIKICGLQSLEAAKHAVDSGAKYLGVICVPNRKRTVRAEVAREISELVHSSDSHVKLVGVFRNQSKEDILETVRDYQLDIVQLHGDEAWREYRQFLGIPIIKRMIFPRDCDEVLKSSNEPDFLCLFDSEAGGTGEMLNWEAINQWATDTGVGTRFILAGGLTPENVEEALKISGVIGIDVSGGVESNNEKDLNKISRFVNNAMK</sequence>
<evidence type="ECO:0000313" key="12">
    <source>
        <dbReference type="Proteomes" id="UP000509704"/>
    </source>
</evidence>
<dbReference type="RefSeq" id="XP_037143622.1">
    <property type="nucleotide sequence ID" value="XM_037287727.1"/>
</dbReference>
<keyword evidence="9" id="KW-0413">Isomerase</keyword>
<keyword evidence="12" id="KW-1185">Reference proteome</keyword>
<keyword evidence="6" id="KW-0028">Amino-acid biosynthesis</keyword>
<dbReference type="HAMAP" id="MF_00135">
    <property type="entry name" value="PRAI"/>
    <property type="match status" value="1"/>
</dbReference>
<dbReference type="OrthoDB" id="524799at2759"/>
<dbReference type="SUPFAM" id="SSF51366">
    <property type="entry name" value="Ribulose-phoshate binding barrel"/>
    <property type="match status" value="1"/>
</dbReference>
<evidence type="ECO:0000256" key="5">
    <source>
        <dbReference type="ARBA" id="ARBA00022272"/>
    </source>
</evidence>
<organism evidence="11 12">
    <name type="scientific">Zygotorulaspora mrakii</name>
    <name type="common">Zygosaccharomyces mrakii</name>
    <dbReference type="NCBI Taxonomy" id="42260"/>
    <lineage>
        <taxon>Eukaryota</taxon>
        <taxon>Fungi</taxon>
        <taxon>Dikarya</taxon>
        <taxon>Ascomycota</taxon>
        <taxon>Saccharomycotina</taxon>
        <taxon>Saccharomycetes</taxon>
        <taxon>Saccharomycetales</taxon>
        <taxon>Saccharomycetaceae</taxon>
        <taxon>Zygotorulaspora</taxon>
    </lineage>
</organism>
<dbReference type="Proteomes" id="UP000509704">
    <property type="component" value="Chromosome 3"/>
</dbReference>
<dbReference type="GO" id="GO:0004640">
    <property type="term" value="F:phosphoribosylanthranilate isomerase activity"/>
    <property type="evidence" value="ECO:0007669"/>
    <property type="project" value="UniProtKB-EC"/>
</dbReference>
<dbReference type="InterPro" id="IPR001240">
    <property type="entry name" value="PRAI_dom"/>
</dbReference>
<proteinExistence type="inferred from homology"/>
<comment type="pathway">
    <text evidence="2">Amino-acid biosynthesis; L-tryptophan biosynthesis; L-tryptophan from chorismate: step 3/5.</text>
</comment>
<comment type="similarity">
    <text evidence="3">Belongs to the TrpF family.</text>
</comment>
<evidence type="ECO:0000256" key="6">
    <source>
        <dbReference type="ARBA" id="ARBA00022605"/>
    </source>
</evidence>
<evidence type="ECO:0000256" key="2">
    <source>
        <dbReference type="ARBA" id="ARBA00004664"/>
    </source>
</evidence>
<evidence type="ECO:0000256" key="3">
    <source>
        <dbReference type="ARBA" id="ARBA00007571"/>
    </source>
</evidence>
<accession>A0A7H9B0L1</accession>
<name>A0A7H9B0L1_ZYGMR</name>
<evidence type="ECO:0000256" key="4">
    <source>
        <dbReference type="ARBA" id="ARBA00012572"/>
    </source>
</evidence>
<dbReference type="GeneID" id="59235591"/>
<dbReference type="KEGG" id="zmk:HG535_0C02440"/>
<dbReference type="AlphaFoldDB" id="A0A7H9B0L1"/>
<keyword evidence="8" id="KW-0057">Aromatic amino acid biosynthesis</keyword>
<dbReference type="CDD" id="cd00405">
    <property type="entry name" value="PRAI"/>
    <property type="match status" value="1"/>
</dbReference>
<reference evidence="11 12" key="1">
    <citation type="submission" date="2020-07" db="EMBL/GenBank/DDBJ databases">
        <title>The yeast mating-type switching endonuclease HO is a domesticated member of an unorthodox homing genetic element family.</title>
        <authorList>
            <person name="Coughlan A.Y."/>
            <person name="Lombardi L."/>
            <person name="Braun-Galleani S."/>
            <person name="Martos A.R."/>
            <person name="Galeote V."/>
            <person name="Bigey F."/>
            <person name="Dequin S."/>
            <person name="Byrne K.P."/>
            <person name="Wolfe K.H."/>
        </authorList>
    </citation>
    <scope>NUCLEOTIDE SEQUENCE [LARGE SCALE GENOMIC DNA]</scope>
    <source>
        <strain evidence="11 12">NRRL Y-6702</strain>
    </source>
</reference>
<dbReference type="EMBL" id="CP058606">
    <property type="protein sequence ID" value="QLG71894.1"/>
    <property type="molecule type" value="Genomic_DNA"/>
</dbReference>
<comment type="catalytic activity">
    <reaction evidence="1">
        <text>N-(5-phospho-beta-D-ribosyl)anthranilate = 1-(2-carboxyphenylamino)-1-deoxy-D-ribulose 5-phosphate</text>
        <dbReference type="Rhea" id="RHEA:21540"/>
        <dbReference type="ChEBI" id="CHEBI:18277"/>
        <dbReference type="ChEBI" id="CHEBI:58613"/>
        <dbReference type="EC" id="5.3.1.24"/>
    </reaction>
</comment>
<keyword evidence="7" id="KW-0822">Tryptophan biosynthesis</keyword>
<dbReference type="PANTHER" id="PTHR42894">
    <property type="entry name" value="N-(5'-PHOSPHORIBOSYL)ANTHRANILATE ISOMERASE"/>
    <property type="match status" value="1"/>
</dbReference>
<feature type="domain" description="N-(5'phosphoribosyl) anthranilate isomerase (PRAI)" evidence="10">
    <location>
        <begin position="6"/>
        <end position="205"/>
    </location>
</feature>
<dbReference type="InterPro" id="IPR011060">
    <property type="entry name" value="RibuloseP-bd_barrel"/>
</dbReference>
<dbReference type="UniPathway" id="UPA00035">
    <property type="reaction ID" value="UER00042"/>
</dbReference>
<dbReference type="Gene3D" id="3.20.20.70">
    <property type="entry name" value="Aldolase class I"/>
    <property type="match status" value="1"/>
</dbReference>
<dbReference type="Pfam" id="PF00697">
    <property type="entry name" value="PRAI"/>
    <property type="match status" value="1"/>
</dbReference>
<evidence type="ECO:0000256" key="1">
    <source>
        <dbReference type="ARBA" id="ARBA00001164"/>
    </source>
</evidence>
<dbReference type="FunFam" id="3.20.20.70:FF:000199">
    <property type="entry name" value="Phosphoribosylanthranilate isomerase"/>
    <property type="match status" value="1"/>
</dbReference>
<dbReference type="GO" id="GO:0000162">
    <property type="term" value="P:L-tryptophan biosynthetic process"/>
    <property type="evidence" value="ECO:0007669"/>
    <property type="project" value="UniProtKB-UniPathway"/>
</dbReference>
<dbReference type="InterPro" id="IPR013785">
    <property type="entry name" value="Aldolase_TIM"/>
</dbReference>
<dbReference type="PANTHER" id="PTHR42894:SF1">
    <property type="entry name" value="N-(5'-PHOSPHORIBOSYL)ANTHRANILATE ISOMERASE"/>
    <property type="match status" value="1"/>
</dbReference>
<protein>
    <recommendedName>
        <fullName evidence="5">N-(5'-phosphoribosyl)anthranilate isomerase</fullName>
        <ecNumber evidence="4">5.3.1.24</ecNumber>
    </recommendedName>
</protein>
<evidence type="ECO:0000256" key="8">
    <source>
        <dbReference type="ARBA" id="ARBA00023141"/>
    </source>
</evidence>